<dbReference type="Proteomes" id="UP000594262">
    <property type="component" value="Unplaced"/>
</dbReference>
<sequence>MKDKKQTMGDCLQQAKLFYKDVIDEDEASVELNKKTFNEARNILAEKEEQLIVQVQAQSMLKGENLDKFSKAVHAVTQTANYVESVVKENCDDLEMISDMSKQMDKVFQEYYLDEPLSYTQFPVGLHYSSENSFFCRAPNVIRFSVNHRLPRMLRKQYMKSSRQKPNSLAFHMDLQHRHLHPQYLDIIKQQFNAFTL</sequence>
<dbReference type="EnsemblMetazoa" id="CLYHEMT024347.1">
    <property type="protein sequence ID" value="CLYHEMP024347.1"/>
    <property type="gene ID" value="CLYHEMG024347"/>
</dbReference>
<dbReference type="AlphaFoldDB" id="A0A7M6DR86"/>
<keyword evidence="2" id="KW-1185">Reference proteome</keyword>
<accession>A0A7M6DR86</accession>
<evidence type="ECO:0000313" key="2">
    <source>
        <dbReference type="Proteomes" id="UP000594262"/>
    </source>
</evidence>
<proteinExistence type="predicted"/>
<name>A0A7M6DR86_9CNID</name>
<organism evidence="1 2">
    <name type="scientific">Clytia hemisphaerica</name>
    <dbReference type="NCBI Taxonomy" id="252671"/>
    <lineage>
        <taxon>Eukaryota</taxon>
        <taxon>Metazoa</taxon>
        <taxon>Cnidaria</taxon>
        <taxon>Hydrozoa</taxon>
        <taxon>Hydroidolina</taxon>
        <taxon>Leptothecata</taxon>
        <taxon>Obeliida</taxon>
        <taxon>Clytiidae</taxon>
        <taxon>Clytia</taxon>
    </lineage>
</organism>
<reference evidence="1" key="1">
    <citation type="submission" date="2021-01" db="UniProtKB">
        <authorList>
            <consortium name="EnsemblMetazoa"/>
        </authorList>
    </citation>
    <scope>IDENTIFICATION</scope>
</reference>
<evidence type="ECO:0000313" key="1">
    <source>
        <dbReference type="EnsemblMetazoa" id="CLYHEMP024347.1"/>
    </source>
</evidence>
<protein>
    <submittedName>
        <fullName evidence="1">Uncharacterized protein</fullName>
    </submittedName>
</protein>